<protein>
    <recommendedName>
        <fullName evidence="7">Peptidase A1 domain-containing protein</fullName>
    </recommendedName>
</protein>
<dbReference type="PANTHER" id="PTHR15549">
    <property type="entry name" value="PAIRED IMMUNOGLOBULIN-LIKE TYPE 2 RECEPTOR"/>
    <property type="match status" value="1"/>
</dbReference>
<evidence type="ECO:0000256" key="3">
    <source>
        <dbReference type="ARBA" id="ARBA00022989"/>
    </source>
</evidence>
<dbReference type="GO" id="GO:0016020">
    <property type="term" value="C:membrane"/>
    <property type="evidence" value="ECO:0007669"/>
    <property type="project" value="UniProtKB-SubCell"/>
</dbReference>
<gene>
    <name evidence="8" type="ORF">AC579_9583</name>
</gene>
<dbReference type="AlphaFoldDB" id="A0A139IT49"/>
<dbReference type="InterPro" id="IPR051694">
    <property type="entry name" value="Immunoregulatory_rcpt-like"/>
</dbReference>
<feature type="transmembrane region" description="Helical" evidence="6">
    <location>
        <begin position="570"/>
        <end position="591"/>
    </location>
</feature>
<evidence type="ECO:0000256" key="5">
    <source>
        <dbReference type="SAM" id="MobiDB-lite"/>
    </source>
</evidence>
<dbReference type="OrthoDB" id="422427at2759"/>
<dbReference type="PROSITE" id="PS51767">
    <property type="entry name" value="PEPTIDASE_A1"/>
    <property type="match status" value="1"/>
</dbReference>
<sequence length="727" mass="78200">MVSASAASGRIQALFASVTNILFDDITCVSTLYGASFKSWLGGQGFQQTQIEDGTISERLNNNSVEMQDFKWINWTGTQNTYSPGDGSCVTDTPNSPTVIRMNATAEFNLALDFRRENGIFSLFRRNPPRHLCMRTVAAGNLLLPPSLPPSSTTTSYQMALSIPPGQFWGGNNGNWSTFRLTLSPSNPQNINVLPSFLTSQIWVPTYQICNNASVLGSVSTDQCYVRRGGAYNSSNSRESYISGVSTLPISGRPAIFGTDNATIGDAPKIAIGREIVAGYTTLQPFLGNFGLSGATTTLPFDTPENATSHGILTDLWKQSLIGSRVWGVNVGASYRGVAASLTLGGYDAERGNTEGDVLTVPMNADANVTDGDLLVEVRGIGIGNGGSPAASFMTGLPVTAVVDSLVPDIFLPDATCAYIEEAFGLVWDHPSRRFFLNETQHEKLVTMNASVSISVGIPGGDGNALTTITLPYAAFDLNLTWPLNGITGPNGTKRYFPLQRASGDYYLGRVFLQEVYLAADYERRIFNVSQAKWPAGGKKDIRMVVSSNTTTVVTPASSQNGSGLSSGTITGIALGVVAILAILGLIFWFMRKRRRAEAEKAGRQISRPKNIGSSSFGPRASTRVGTPVEKSAAFAGQPYRDTKLSPAPMTSVSASDTWRTTISGRHELSTPQTAQFVNPMPDPASELPGKWKNPWAGPVEMDAAVELPAYESDRLLRKESSQRYKF</sequence>
<dbReference type="PANTHER" id="PTHR15549:SF30">
    <property type="entry name" value="MID2 DOMAIN-CONTAINING PROTEIN"/>
    <property type="match status" value="1"/>
</dbReference>
<name>A0A139IT49_9PEZI</name>
<evidence type="ECO:0000313" key="9">
    <source>
        <dbReference type="Proteomes" id="UP000073492"/>
    </source>
</evidence>
<dbReference type="SUPFAM" id="SSF51126">
    <property type="entry name" value="Pectin lyase-like"/>
    <property type="match status" value="1"/>
</dbReference>
<dbReference type="EMBL" id="LFZO01000012">
    <property type="protein sequence ID" value="KXT17957.1"/>
    <property type="molecule type" value="Genomic_DNA"/>
</dbReference>
<feature type="region of interest" description="Disordered" evidence="5">
    <location>
        <begin position="601"/>
        <end position="626"/>
    </location>
</feature>
<dbReference type="SUPFAM" id="SSF50630">
    <property type="entry name" value="Acid proteases"/>
    <property type="match status" value="1"/>
</dbReference>
<dbReference type="Gene3D" id="2.40.70.10">
    <property type="entry name" value="Acid Proteases"/>
    <property type="match status" value="1"/>
</dbReference>
<evidence type="ECO:0000259" key="7">
    <source>
        <dbReference type="PROSITE" id="PS51767"/>
    </source>
</evidence>
<evidence type="ECO:0000256" key="1">
    <source>
        <dbReference type="ARBA" id="ARBA00004167"/>
    </source>
</evidence>
<keyword evidence="3 6" id="KW-1133">Transmembrane helix</keyword>
<evidence type="ECO:0000256" key="2">
    <source>
        <dbReference type="ARBA" id="ARBA00022692"/>
    </source>
</evidence>
<comment type="caution">
    <text evidence="8">The sequence shown here is derived from an EMBL/GenBank/DDBJ whole genome shotgun (WGS) entry which is preliminary data.</text>
</comment>
<reference evidence="8 9" key="1">
    <citation type="submission" date="2015-07" db="EMBL/GenBank/DDBJ databases">
        <title>Comparative genomics of the Sigatoka disease complex on banana suggests a link between parallel evolutionary changes in Pseudocercospora fijiensis and Pseudocercospora eumusae and increased virulence on the banana host.</title>
        <authorList>
            <person name="Chang T.-C."/>
            <person name="Salvucci A."/>
            <person name="Crous P.W."/>
            <person name="Stergiopoulos I."/>
        </authorList>
    </citation>
    <scope>NUCLEOTIDE SEQUENCE [LARGE SCALE GENOMIC DNA]</scope>
    <source>
        <strain evidence="8 9">CBS 116634</strain>
    </source>
</reference>
<proteinExistence type="predicted"/>
<keyword evidence="9" id="KW-1185">Reference proteome</keyword>
<dbReference type="Proteomes" id="UP000073492">
    <property type="component" value="Unassembled WGS sequence"/>
</dbReference>
<dbReference type="CDD" id="cd12087">
    <property type="entry name" value="TM_EGFR-like"/>
    <property type="match status" value="1"/>
</dbReference>
<comment type="subcellular location">
    <subcellularLocation>
        <location evidence="1">Membrane</location>
        <topology evidence="1">Single-pass membrane protein</topology>
    </subcellularLocation>
</comment>
<dbReference type="InterPro" id="IPR011050">
    <property type="entry name" value="Pectin_lyase_fold/virulence"/>
</dbReference>
<dbReference type="GO" id="GO:0071944">
    <property type="term" value="C:cell periphery"/>
    <property type="evidence" value="ECO:0007669"/>
    <property type="project" value="UniProtKB-ARBA"/>
</dbReference>
<feature type="domain" description="Peptidase A1" evidence="7">
    <location>
        <begin position="179"/>
        <end position="530"/>
    </location>
</feature>
<dbReference type="InterPro" id="IPR033121">
    <property type="entry name" value="PEPTIDASE_A1"/>
</dbReference>
<dbReference type="InterPro" id="IPR021109">
    <property type="entry name" value="Peptidase_aspartic_dom_sf"/>
</dbReference>
<organism evidence="8 9">
    <name type="scientific">Pseudocercospora musae</name>
    <dbReference type="NCBI Taxonomy" id="113226"/>
    <lineage>
        <taxon>Eukaryota</taxon>
        <taxon>Fungi</taxon>
        <taxon>Dikarya</taxon>
        <taxon>Ascomycota</taxon>
        <taxon>Pezizomycotina</taxon>
        <taxon>Dothideomycetes</taxon>
        <taxon>Dothideomycetidae</taxon>
        <taxon>Mycosphaerellales</taxon>
        <taxon>Mycosphaerellaceae</taxon>
        <taxon>Pseudocercospora</taxon>
    </lineage>
</organism>
<evidence type="ECO:0000256" key="4">
    <source>
        <dbReference type="ARBA" id="ARBA00023136"/>
    </source>
</evidence>
<evidence type="ECO:0000313" key="8">
    <source>
        <dbReference type="EMBL" id="KXT17957.1"/>
    </source>
</evidence>
<keyword evidence="4 6" id="KW-0472">Membrane</keyword>
<evidence type="ECO:0000256" key="6">
    <source>
        <dbReference type="SAM" id="Phobius"/>
    </source>
</evidence>
<keyword evidence="2 6" id="KW-0812">Transmembrane</keyword>
<accession>A0A139IT49</accession>